<accession>A0ABT5U455</accession>
<dbReference type="Proteomes" id="UP001528823">
    <property type="component" value="Unassembled WGS sequence"/>
</dbReference>
<organism evidence="2 3">
    <name type="scientific">Spartinivicinus poritis</name>
    <dbReference type="NCBI Taxonomy" id="2994640"/>
    <lineage>
        <taxon>Bacteria</taxon>
        <taxon>Pseudomonadati</taxon>
        <taxon>Pseudomonadota</taxon>
        <taxon>Gammaproteobacteria</taxon>
        <taxon>Oceanospirillales</taxon>
        <taxon>Zooshikellaceae</taxon>
        <taxon>Spartinivicinus</taxon>
    </lineage>
</organism>
<sequence length="205" mass="22653">MPKQPKNPSAPSLPANEIAEFLAAVHDVDIVFQPATVAIPSALPEPSDTQQAKQQAATIDTNGVAVDGLSEGYVPLIGPEEKVEYYQPGIQLGHFQQLKQGKFSVDYQLDLHGYRIDEARKLVVEFLQFCQRQGYRCVKVIHGKSHRNFGKRPTLKSYLNTWLRQLPNVIAFCTTPAHAGGNGSMFVLLKKRGGRKSQKNTLPAS</sequence>
<reference evidence="2 3" key="1">
    <citation type="submission" date="2022-11" db="EMBL/GenBank/DDBJ databases">
        <title>Spartinivicinus poritis sp. nov., isolated from scleractinian coral Porites lutea.</title>
        <authorList>
            <person name="Zhang G."/>
            <person name="Cai L."/>
            <person name="Wei Q."/>
        </authorList>
    </citation>
    <scope>NUCLEOTIDE SEQUENCE [LARGE SCALE GENOMIC DNA]</scope>
    <source>
        <strain evidence="2 3">A2-2</strain>
    </source>
</reference>
<feature type="domain" description="Smr" evidence="1">
    <location>
        <begin position="109"/>
        <end position="190"/>
    </location>
</feature>
<dbReference type="PANTHER" id="PTHR35562">
    <property type="entry name" value="DNA ENDONUCLEASE SMRA-RELATED"/>
    <property type="match status" value="1"/>
</dbReference>
<dbReference type="EMBL" id="JAPMOU010000003">
    <property type="protein sequence ID" value="MDE1461155.1"/>
    <property type="molecule type" value="Genomic_DNA"/>
</dbReference>
<dbReference type="Pfam" id="PF01713">
    <property type="entry name" value="Smr"/>
    <property type="match status" value="1"/>
</dbReference>
<evidence type="ECO:0000259" key="1">
    <source>
        <dbReference type="PROSITE" id="PS50828"/>
    </source>
</evidence>
<comment type="caution">
    <text evidence="2">The sequence shown here is derived from an EMBL/GenBank/DDBJ whole genome shotgun (WGS) entry which is preliminary data.</text>
</comment>
<evidence type="ECO:0000313" key="2">
    <source>
        <dbReference type="EMBL" id="MDE1461155.1"/>
    </source>
</evidence>
<dbReference type="InterPro" id="IPR036063">
    <property type="entry name" value="Smr_dom_sf"/>
</dbReference>
<dbReference type="RefSeq" id="WP_274687522.1">
    <property type="nucleotide sequence ID" value="NZ_JAPMOU010000003.1"/>
</dbReference>
<dbReference type="SMART" id="SM00463">
    <property type="entry name" value="SMR"/>
    <property type="match status" value="1"/>
</dbReference>
<dbReference type="Gene3D" id="3.30.1370.110">
    <property type="match status" value="1"/>
</dbReference>
<dbReference type="PANTHER" id="PTHR35562:SF2">
    <property type="entry name" value="DNA ENDONUCLEASE SMRA-RELATED"/>
    <property type="match status" value="1"/>
</dbReference>
<proteinExistence type="predicted"/>
<protein>
    <submittedName>
        <fullName evidence="2">Smr/MutS family protein</fullName>
    </submittedName>
</protein>
<keyword evidence="3" id="KW-1185">Reference proteome</keyword>
<dbReference type="PROSITE" id="PS50828">
    <property type="entry name" value="SMR"/>
    <property type="match status" value="1"/>
</dbReference>
<dbReference type="InterPro" id="IPR002625">
    <property type="entry name" value="Smr_dom"/>
</dbReference>
<dbReference type="SUPFAM" id="SSF160443">
    <property type="entry name" value="SMR domain-like"/>
    <property type="match status" value="1"/>
</dbReference>
<evidence type="ECO:0000313" key="3">
    <source>
        <dbReference type="Proteomes" id="UP001528823"/>
    </source>
</evidence>
<name>A0ABT5U455_9GAMM</name>
<gene>
    <name evidence="2" type="ORF">ORQ98_04175</name>
</gene>